<evidence type="ECO:0000313" key="1">
    <source>
        <dbReference type="EMBL" id="TWI15158.1"/>
    </source>
</evidence>
<dbReference type="STRING" id="1341154.FCR2A7T_25930"/>
<name>A0A562M5T5_9FLAO</name>
<dbReference type="EMBL" id="VLKQ01000001">
    <property type="protein sequence ID" value="TWI15158.1"/>
    <property type="molecule type" value="Genomic_DNA"/>
</dbReference>
<keyword evidence="2" id="KW-1185">Reference proteome</keyword>
<dbReference type="AlphaFoldDB" id="A0A562M5T5"/>
<dbReference type="RefSeq" id="WP_035118434.1">
    <property type="nucleotide sequence ID" value="NZ_AVBI01000019.1"/>
</dbReference>
<dbReference type="Proteomes" id="UP000319848">
    <property type="component" value="Unassembled WGS sequence"/>
</dbReference>
<evidence type="ECO:0000313" key="2">
    <source>
        <dbReference type="Proteomes" id="UP000319848"/>
    </source>
</evidence>
<accession>A0A562M5T5</accession>
<dbReference type="OrthoDB" id="9777694at2"/>
<gene>
    <name evidence="1" type="ORF">IP98_00147</name>
</gene>
<sequence length="377" mass="44892">MNTKEFIRKELYDLVWSTPVSKLILEYAISNDGFKKLCKQFEIPLPNSGYWGKLKFNKEVIKENLNSTFNGEDKIILTIREEGNPINVDQTPLTIRIKEIESDPKAPLIVPDKLIKPDILIQNTKTVYDNRKNKGFKWDDKIDTVSIYVEESNYSRALRIMDTFVKLLRYRGHIFRRDRNNRGPRIVVNDVEFYFELREMNKRIPSDRPYGSSTYIPTGILVIKIGESYKAKEWKDGSTKLENQLARIVAKIELEAQKELEWREECRLHHIKMEEEKKIRKEFEARRDKEFARTKKLFSDSEKFNKATIYRNYIKATEEKAIAENNLTDDLKSWLKWANNKVDWFDPFINREDELLNDKDKEDLDKPKQTNPNYNRY</sequence>
<comment type="caution">
    <text evidence="1">The sequence shown here is derived from an EMBL/GenBank/DDBJ whole genome shotgun (WGS) entry which is preliminary data.</text>
</comment>
<organism evidence="1 2">
    <name type="scientific">Flavobacterium cauense R2A-7</name>
    <dbReference type="NCBI Taxonomy" id="1341154"/>
    <lineage>
        <taxon>Bacteria</taxon>
        <taxon>Pseudomonadati</taxon>
        <taxon>Bacteroidota</taxon>
        <taxon>Flavobacteriia</taxon>
        <taxon>Flavobacteriales</taxon>
        <taxon>Flavobacteriaceae</taxon>
        <taxon>Flavobacterium</taxon>
    </lineage>
</organism>
<protein>
    <submittedName>
        <fullName evidence="1">Uncharacterized protein</fullName>
    </submittedName>
</protein>
<proteinExistence type="predicted"/>
<reference evidence="1 2" key="1">
    <citation type="journal article" date="2015" name="Stand. Genomic Sci.">
        <title>Genomic Encyclopedia of Bacterial and Archaeal Type Strains, Phase III: the genomes of soil and plant-associated and newly described type strains.</title>
        <authorList>
            <person name="Whitman W.B."/>
            <person name="Woyke T."/>
            <person name="Klenk H.P."/>
            <person name="Zhou Y."/>
            <person name="Lilburn T.G."/>
            <person name="Beck B.J."/>
            <person name="De Vos P."/>
            <person name="Vandamme P."/>
            <person name="Eisen J.A."/>
            <person name="Garrity G."/>
            <person name="Hugenholtz P."/>
            <person name="Kyrpides N.C."/>
        </authorList>
    </citation>
    <scope>NUCLEOTIDE SEQUENCE [LARGE SCALE GENOMIC DNA]</scope>
    <source>
        <strain evidence="1 2">CGMCC 1.7270</strain>
    </source>
</reference>